<feature type="transmembrane region" description="Helical" evidence="1">
    <location>
        <begin position="20"/>
        <end position="39"/>
    </location>
</feature>
<accession>A0AAD6UTK9</accession>
<feature type="transmembrane region" description="Helical" evidence="1">
    <location>
        <begin position="51"/>
        <end position="71"/>
    </location>
</feature>
<proteinExistence type="predicted"/>
<comment type="caution">
    <text evidence="2">The sequence shown here is derived from an EMBL/GenBank/DDBJ whole genome shotgun (WGS) entry which is preliminary data.</text>
</comment>
<dbReference type="AlphaFoldDB" id="A0AAD6UTK9"/>
<evidence type="ECO:0000313" key="2">
    <source>
        <dbReference type="EMBL" id="KAJ7194331.1"/>
    </source>
</evidence>
<dbReference type="EMBL" id="JARJCW010000099">
    <property type="protein sequence ID" value="KAJ7194331.1"/>
    <property type="molecule type" value="Genomic_DNA"/>
</dbReference>
<keyword evidence="3" id="KW-1185">Reference proteome</keyword>
<evidence type="ECO:0000313" key="3">
    <source>
        <dbReference type="Proteomes" id="UP001219525"/>
    </source>
</evidence>
<reference evidence="2" key="1">
    <citation type="submission" date="2023-03" db="EMBL/GenBank/DDBJ databases">
        <title>Massive genome expansion in bonnet fungi (Mycena s.s.) driven by repeated elements and novel gene families across ecological guilds.</title>
        <authorList>
            <consortium name="Lawrence Berkeley National Laboratory"/>
            <person name="Harder C.B."/>
            <person name="Miyauchi S."/>
            <person name="Viragh M."/>
            <person name="Kuo A."/>
            <person name="Thoen E."/>
            <person name="Andreopoulos B."/>
            <person name="Lu D."/>
            <person name="Skrede I."/>
            <person name="Drula E."/>
            <person name="Henrissat B."/>
            <person name="Morin E."/>
            <person name="Kohler A."/>
            <person name="Barry K."/>
            <person name="LaButti K."/>
            <person name="Morin E."/>
            <person name="Salamov A."/>
            <person name="Lipzen A."/>
            <person name="Mereny Z."/>
            <person name="Hegedus B."/>
            <person name="Baldrian P."/>
            <person name="Stursova M."/>
            <person name="Weitz H."/>
            <person name="Taylor A."/>
            <person name="Grigoriev I.V."/>
            <person name="Nagy L.G."/>
            <person name="Martin F."/>
            <person name="Kauserud H."/>
        </authorList>
    </citation>
    <scope>NUCLEOTIDE SEQUENCE</scope>
    <source>
        <strain evidence="2">9144</strain>
    </source>
</reference>
<keyword evidence="1" id="KW-1133">Transmembrane helix</keyword>
<sequence length="92" mass="9740">MFGDQSRGGGEHGKLDFAGLVRHSSASVALGLVCALLYTARVPVVNLDLWVHVWLFMCMFSKSTTALAIVLTRGHTRKHAQVCAAAAGVSAT</sequence>
<evidence type="ECO:0000256" key="1">
    <source>
        <dbReference type="SAM" id="Phobius"/>
    </source>
</evidence>
<gene>
    <name evidence="2" type="ORF">GGX14DRAFT_576467</name>
</gene>
<name>A0AAD6UTK9_9AGAR</name>
<dbReference type="Proteomes" id="UP001219525">
    <property type="component" value="Unassembled WGS sequence"/>
</dbReference>
<protein>
    <submittedName>
        <fullName evidence="2">Uncharacterized protein</fullName>
    </submittedName>
</protein>
<keyword evidence="1" id="KW-0812">Transmembrane</keyword>
<keyword evidence="1" id="KW-0472">Membrane</keyword>
<organism evidence="2 3">
    <name type="scientific">Mycena pura</name>
    <dbReference type="NCBI Taxonomy" id="153505"/>
    <lineage>
        <taxon>Eukaryota</taxon>
        <taxon>Fungi</taxon>
        <taxon>Dikarya</taxon>
        <taxon>Basidiomycota</taxon>
        <taxon>Agaricomycotina</taxon>
        <taxon>Agaricomycetes</taxon>
        <taxon>Agaricomycetidae</taxon>
        <taxon>Agaricales</taxon>
        <taxon>Marasmiineae</taxon>
        <taxon>Mycenaceae</taxon>
        <taxon>Mycena</taxon>
    </lineage>
</organism>